<accession>A0AAW2WES9</accession>
<proteinExistence type="predicted"/>
<comment type="caution">
    <text evidence="2">The sequence shown here is derived from an EMBL/GenBank/DDBJ whole genome shotgun (WGS) entry which is preliminary data.</text>
</comment>
<reference evidence="2" key="1">
    <citation type="submission" date="2020-06" db="EMBL/GenBank/DDBJ databases">
        <authorList>
            <person name="Li T."/>
            <person name="Hu X."/>
            <person name="Zhang T."/>
            <person name="Song X."/>
            <person name="Zhang H."/>
            <person name="Dai N."/>
            <person name="Sheng W."/>
            <person name="Hou X."/>
            <person name="Wei L."/>
        </authorList>
    </citation>
    <scope>NUCLEOTIDE SEQUENCE</scope>
    <source>
        <strain evidence="2">KEN1</strain>
        <tissue evidence="2">Leaf</tissue>
    </source>
</reference>
<feature type="region of interest" description="Disordered" evidence="1">
    <location>
        <begin position="271"/>
        <end position="326"/>
    </location>
</feature>
<evidence type="ECO:0000256" key="1">
    <source>
        <dbReference type="SAM" id="MobiDB-lite"/>
    </source>
</evidence>
<sequence>MDGVKVAADACGSEMVCPGSGRVNTATSPGSQIAGTGPGYEVAANTTTYLGSQIAGHVDRAVGGGMLRPGLFRDHESVAASGLFIGKIPMTSSALPSNFGATIADAFKYSSRKRYSVGYFLGKKPYFHHVKEFARSTWPVVMDVTATSYGFYFFRFKTVAAMEEHLLVEFWTIEGLSIVTSGIGRPLYQDAITKACTRLDFARVCVMLDISSKLPKHIVVMIPREGGGEAPCRVDVEYEWLPPKCTACQSLGHKTAECPDMRRHPTPAVHVFVPKNIPPHQADLRPRPLSDPRPRQQLVPRPQQDSRAPRSPQQPVPRPSRSRHQP</sequence>
<dbReference type="AlphaFoldDB" id="A0AAW2WES9"/>
<dbReference type="PANTHER" id="PTHR31286:SF180">
    <property type="entry name" value="OS10G0362600 PROTEIN"/>
    <property type="match status" value="1"/>
</dbReference>
<gene>
    <name evidence="2" type="ORF">Slati_2471900</name>
</gene>
<reference evidence="2" key="2">
    <citation type="journal article" date="2024" name="Plant">
        <title>Genomic evolution and insights into agronomic trait innovations of Sesamum species.</title>
        <authorList>
            <person name="Miao H."/>
            <person name="Wang L."/>
            <person name="Qu L."/>
            <person name="Liu H."/>
            <person name="Sun Y."/>
            <person name="Le M."/>
            <person name="Wang Q."/>
            <person name="Wei S."/>
            <person name="Zheng Y."/>
            <person name="Lin W."/>
            <person name="Duan Y."/>
            <person name="Cao H."/>
            <person name="Xiong S."/>
            <person name="Wang X."/>
            <person name="Wei L."/>
            <person name="Li C."/>
            <person name="Ma Q."/>
            <person name="Ju M."/>
            <person name="Zhao R."/>
            <person name="Li G."/>
            <person name="Mu C."/>
            <person name="Tian Q."/>
            <person name="Mei H."/>
            <person name="Zhang T."/>
            <person name="Gao T."/>
            <person name="Zhang H."/>
        </authorList>
    </citation>
    <scope>NUCLEOTIDE SEQUENCE</scope>
    <source>
        <strain evidence="2">KEN1</strain>
    </source>
</reference>
<evidence type="ECO:0000313" key="2">
    <source>
        <dbReference type="EMBL" id="KAL0439889.1"/>
    </source>
</evidence>
<organism evidence="2">
    <name type="scientific">Sesamum latifolium</name>
    <dbReference type="NCBI Taxonomy" id="2727402"/>
    <lineage>
        <taxon>Eukaryota</taxon>
        <taxon>Viridiplantae</taxon>
        <taxon>Streptophyta</taxon>
        <taxon>Embryophyta</taxon>
        <taxon>Tracheophyta</taxon>
        <taxon>Spermatophyta</taxon>
        <taxon>Magnoliopsida</taxon>
        <taxon>eudicotyledons</taxon>
        <taxon>Gunneridae</taxon>
        <taxon>Pentapetalae</taxon>
        <taxon>asterids</taxon>
        <taxon>lamiids</taxon>
        <taxon>Lamiales</taxon>
        <taxon>Pedaliaceae</taxon>
        <taxon>Sesamum</taxon>
    </lineage>
</organism>
<name>A0AAW2WES9_9LAMI</name>
<dbReference type="EMBL" id="JACGWN010000008">
    <property type="protein sequence ID" value="KAL0439889.1"/>
    <property type="molecule type" value="Genomic_DNA"/>
</dbReference>
<dbReference type="InterPro" id="IPR040256">
    <property type="entry name" value="At4g02000-like"/>
</dbReference>
<feature type="compositionally biased region" description="Basic and acidic residues" evidence="1">
    <location>
        <begin position="282"/>
        <end position="294"/>
    </location>
</feature>
<protein>
    <recommendedName>
        <fullName evidence="3">DUF4283 domain-containing protein</fullName>
    </recommendedName>
</protein>
<evidence type="ECO:0008006" key="3">
    <source>
        <dbReference type="Google" id="ProtNLM"/>
    </source>
</evidence>
<dbReference type="PANTHER" id="PTHR31286">
    <property type="entry name" value="GLYCINE-RICH CELL WALL STRUCTURAL PROTEIN 1.8-LIKE"/>
    <property type="match status" value="1"/>
</dbReference>